<feature type="region of interest" description="Disordered" evidence="1">
    <location>
        <begin position="1"/>
        <end position="22"/>
    </location>
</feature>
<comment type="caution">
    <text evidence="2">The sequence shown here is derived from an EMBL/GenBank/DDBJ whole genome shotgun (WGS) entry which is preliminary data.</text>
</comment>
<protein>
    <submittedName>
        <fullName evidence="2">Uncharacterized protein</fullName>
    </submittedName>
</protein>
<evidence type="ECO:0000256" key="1">
    <source>
        <dbReference type="SAM" id="MobiDB-lite"/>
    </source>
</evidence>
<sequence length="62" mass="7032">MRRRKRANGAERQMGVEESATQTWNWRESRVLERSGTLMKQLRDPAKAGAGRDGRAAVECNT</sequence>
<name>A0AA37LE69_9PEZI</name>
<organism evidence="2 3">
    <name type="scientific">Colletotrichum spaethianum</name>
    <dbReference type="NCBI Taxonomy" id="700344"/>
    <lineage>
        <taxon>Eukaryota</taxon>
        <taxon>Fungi</taxon>
        <taxon>Dikarya</taxon>
        <taxon>Ascomycota</taxon>
        <taxon>Pezizomycotina</taxon>
        <taxon>Sordariomycetes</taxon>
        <taxon>Hypocreomycetidae</taxon>
        <taxon>Glomerellales</taxon>
        <taxon>Glomerellaceae</taxon>
        <taxon>Colletotrichum</taxon>
        <taxon>Colletotrichum spaethianum species complex</taxon>
    </lineage>
</organism>
<evidence type="ECO:0000313" key="2">
    <source>
        <dbReference type="EMBL" id="GKT44778.1"/>
    </source>
</evidence>
<keyword evidence="3" id="KW-1185">Reference proteome</keyword>
<gene>
    <name evidence="2" type="ORF">ColSpa_04959</name>
</gene>
<reference evidence="2 3" key="1">
    <citation type="submission" date="2022-03" db="EMBL/GenBank/DDBJ databases">
        <title>Genome data of Colletotrichum spp.</title>
        <authorList>
            <person name="Utami Y.D."/>
            <person name="Hiruma K."/>
        </authorList>
    </citation>
    <scope>NUCLEOTIDE SEQUENCE [LARGE SCALE GENOMIC DNA]</scope>
    <source>
        <strain evidence="2 3">MAFF 239500</strain>
    </source>
</reference>
<dbReference type="EMBL" id="BQXU01000011">
    <property type="protein sequence ID" value="GKT44778.1"/>
    <property type="molecule type" value="Genomic_DNA"/>
</dbReference>
<accession>A0AA37LE69</accession>
<evidence type="ECO:0000313" key="3">
    <source>
        <dbReference type="Proteomes" id="UP001055115"/>
    </source>
</evidence>
<proteinExistence type="predicted"/>
<dbReference type="AlphaFoldDB" id="A0AA37LE69"/>
<dbReference type="Proteomes" id="UP001055115">
    <property type="component" value="Unassembled WGS sequence"/>
</dbReference>
<dbReference type="RefSeq" id="XP_049127128.1">
    <property type="nucleotide sequence ID" value="XM_049271171.1"/>
</dbReference>
<dbReference type="GeneID" id="73325761"/>